<evidence type="ECO:0000313" key="1">
    <source>
        <dbReference type="EMBL" id="QJE96173.1"/>
    </source>
</evidence>
<protein>
    <submittedName>
        <fullName evidence="1">Uncharacterized protein</fullName>
    </submittedName>
</protein>
<reference evidence="1 2" key="1">
    <citation type="submission" date="2020-04" db="EMBL/GenBank/DDBJ databases">
        <title>Luteolibacter sp. G-1-1-1 isolated from soil.</title>
        <authorList>
            <person name="Dahal R.H."/>
        </authorList>
    </citation>
    <scope>NUCLEOTIDE SEQUENCE [LARGE SCALE GENOMIC DNA]</scope>
    <source>
        <strain evidence="1 2">G-1-1-1</strain>
    </source>
</reference>
<evidence type="ECO:0000313" key="2">
    <source>
        <dbReference type="Proteomes" id="UP000501812"/>
    </source>
</evidence>
<sequence>MRLVFPAGRDGEERAALLLRLEIWEGSSLEAVRWQDEVADGSSWEQLRKDFLAGKALLAFNSSLGIDQATAAKGQSIVEYIYPTEYEPPAQPVAAKAREEGVAGDSEWRNWLDSAGKYAVPTSFETRNTGSTFEAKVQAVTAEDRSWDLALSFDDVAFLGNLSHGAKDLLVEMPSFGTFRTGGLIRLKEGKWRMLSVLEPPRGLDGKRSEKRWVTLVRIDPEG</sequence>
<name>A0A858RJE1_9BACT</name>
<dbReference type="KEGG" id="luo:HHL09_10375"/>
<dbReference type="RefSeq" id="WP_169454574.1">
    <property type="nucleotide sequence ID" value="NZ_CP051774.1"/>
</dbReference>
<accession>A0A858RJE1</accession>
<dbReference type="AlphaFoldDB" id="A0A858RJE1"/>
<dbReference type="EMBL" id="CP051774">
    <property type="protein sequence ID" value="QJE96173.1"/>
    <property type="molecule type" value="Genomic_DNA"/>
</dbReference>
<keyword evidence="2" id="KW-1185">Reference proteome</keyword>
<organism evidence="1 2">
    <name type="scientific">Luteolibacter luteus</name>
    <dbReference type="NCBI Taxonomy" id="2728835"/>
    <lineage>
        <taxon>Bacteria</taxon>
        <taxon>Pseudomonadati</taxon>
        <taxon>Verrucomicrobiota</taxon>
        <taxon>Verrucomicrobiia</taxon>
        <taxon>Verrucomicrobiales</taxon>
        <taxon>Verrucomicrobiaceae</taxon>
        <taxon>Luteolibacter</taxon>
    </lineage>
</organism>
<dbReference type="Proteomes" id="UP000501812">
    <property type="component" value="Chromosome"/>
</dbReference>
<gene>
    <name evidence="1" type="ORF">HHL09_10375</name>
</gene>
<proteinExistence type="predicted"/>